<comment type="cofactor">
    <cofactor evidence="15 18">
        <name>Ca(2+)</name>
        <dbReference type="ChEBI" id="CHEBI:29108"/>
    </cofactor>
    <text evidence="15 18">Binds 2 calcium ions per subunit.</text>
</comment>
<dbReference type="FunFam" id="1.10.520.10:FF:000009">
    <property type="entry name" value="Peroxidase"/>
    <property type="match status" value="1"/>
</dbReference>
<dbReference type="PROSITE" id="PS50873">
    <property type="entry name" value="PEROXIDASE_4"/>
    <property type="match status" value="1"/>
</dbReference>
<feature type="domain" description="Plant heme peroxidase family profile" evidence="19">
    <location>
        <begin position="33"/>
        <end position="337"/>
    </location>
</feature>
<gene>
    <name evidence="20" type="ORF">ZOSMA_118G00340</name>
</gene>
<evidence type="ECO:0000256" key="6">
    <source>
        <dbReference type="ARBA" id="ARBA00022837"/>
    </source>
</evidence>
<sequence length="360" mass="39021">MANYNSLRTKLTTMLKLVVVLSLSLLAAGVNGELNVGFYQNTCPNAESLIQQAVSDAFANNSGVAPGLLRMHFHDCFVRGCDGSVLLDGNDTEKTSIPNLSLRSVAFDLIDDAKTAVEKECPGIVSCADILAFAARDSANLTGGVTWDVPAGRRDGNMSIASEALTNLPPPSFNATQLVDRFKEKNLTAEEMVLLSGAHTLGRSHCVSFTKRLYQNTSIPDSAAQTDPTLSLAYADLLRNLCPSNSNATDTVTTLMDLITPNTLDNKYYLGVMNNLGLFKSDQALMTQDDLLAFVQEFNANATEWATKFGAAMVQMGRFDVLEGTNGEIRTNCRAVNAANSNSATVKNLLINMYRNYEEW</sequence>
<evidence type="ECO:0000256" key="11">
    <source>
        <dbReference type="ARBA" id="ARBA00023283"/>
    </source>
</evidence>
<feature type="disulfide bond" evidence="17">
    <location>
        <begin position="127"/>
        <end position="333"/>
    </location>
</feature>
<dbReference type="GO" id="GO:0046872">
    <property type="term" value="F:metal ion binding"/>
    <property type="evidence" value="ECO:0007669"/>
    <property type="project" value="UniProtKB-UniRule"/>
</dbReference>
<dbReference type="PROSITE" id="PS00436">
    <property type="entry name" value="PEROXIDASE_2"/>
    <property type="match status" value="1"/>
</dbReference>
<feature type="binding site" evidence="15">
    <location>
        <position position="84"/>
    </location>
    <ligand>
        <name>Ca(2+)</name>
        <dbReference type="ChEBI" id="CHEBI:29108"/>
        <label>1</label>
    </ligand>
</feature>
<feature type="disulfide bond" evidence="17">
    <location>
        <begin position="43"/>
        <end position="121"/>
    </location>
</feature>
<protein>
    <recommendedName>
        <fullName evidence="18">Peroxidase</fullName>
        <ecNumber evidence="18">1.11.1.7</ecNumber>
    </recommendedName>
</protein>
<dbReference type="EC" id="1.11.1.7" evidence="18"/>
<dbReference type="GO" id="GO:0004601">
    <property type="term" value="F:peroxidase activity"/>
    <property type="evidence" value="ECO:0000318"/>
    <property type="project" value="GO_Central"/>
</dbReference>
<keyword evidence="3 18" id="KW-0575">Peroxidase</keyword>
<feature type="binding site" evidence="15">
    <location>
        <position position="93"/>
    </location>
    <ligand>
        <name>Ca(2+)</name>
        <dbReference type="ChEBI" id="CHEBI:29108"/>
        <label>1</label>
    </ligand>
</feature>
<dbReference type="PRINTS" id="PR00461">
    <property type="entry name" value="PLPEROXIDASE"/>
</dbReference>
<dbReference type="STRING" id="29655.A0A0K9Q1K1"/>
<comment type="subcellular location">
    <subcellularLocation>
        <location evidence="18">Secreted</location>
    </subcellularLocation>
</comment>
<comment type="caution">
    <text evidence="20">The sequence shown here is derived from an EMBL/GenBank/DDBJ whole genome shotgun (WGS) entry which is preliminary data.</text>
</comment>
<feature type="binding site" evidence="15">
    <location>
        <position position="200"/>
    </location>
    <ligand>
        <name>Ca(2+)</name>
        <dbReference type="ChEBI" id="CHEBI:29108"/>
        <label>2</label>
    </ligand>
</feature>
<evidence type="ECO:0000256" key="3">
    <source>
        <dbReference type="ARBA" id="ARBA00022559"/>
    </source>
</evidence>
<feature type="binding site" evidence="15">
    <location>
        <position position="78"/>
    </location>
    <ligand>
        <name>Ca(2+)</name>
        <dbReference type="ChEBI" id="CHEBI:29108"/>
        <label>1</label>
    </ligand>
</feature>
<dbReference type="Pfam" id="PF00141">
    <property type="entry name" value="peroxidase"/>
    <property type="match status" value="1"/>
</dbReference>
<evidence type="ECO:0000256" key="10">
    <source>
        <dbReference type="ARBA" id="ARBA00023180"/>
    </source>
</evidence>
<feature type="binding site" evidence="15">
    <location>
        <position position="260"/>
    </location>
    <ligand>
        <name>Ca(2+)</name>
        <dbReference type="ChEBI" id="CHEBI:29108"/>
        <label>2</label>
    </ligand>
</feature>
<proteinExistence type="inferred from homology"/>
<evidence type="ECO:0000256" key="2">
    <source>
        <dbReference type="ARBA" id="ARBA00006873"/>
    </source>
</evidence>
<feature type="binding site" evidence="14">
    <location>
        <position position="169"/>
    </location>
    <ligand>
        <name>substrate</name>
    </ligand>
</feature>
<feature type="disulfide bond" evidence="17">
    <location>
        <begin position="76"/>
        <end position="81"/>
    </location>
</feature>
<evidence type="ECO:0000313" key="21">
    <source>
        <dbReference type="Proteomes" id="UP000036987"/>
    </source>
</evidence>
<reference evidence="21" key="1">
    <citation type="journal article" date="2016" name="Nature">
        <title>The genome of the seagrass Zostera marina reveals angiosperm adaptation to the sea.</title>
        <authorList>
            <person name="Olsen J.L."/>
            <person name="Rouze P."/>
            <person name="Verhelst B."/>
            <person name="Lin Y.-C."/>
            <person name="Bayer T."/>
            <person name="Collen J."/>
            <person name="Dattolo E."/>
            <person name="De Paoli E."/>
            <person name="Dittami S."/>
            <person name="Maumus F."/>
            <person name="Michel G."/>
            <person name="Kersting A."/>
            <person name="Lauritano C."/>
            <person name="Lohaus R."/>
            <person name="Toepel M."/>
            <person name="Tonon T."/>
            <person name="Vanneste K."/>
            <person name="Amirebrahimi M."/>
            <person name="Brakel J."/>
            <person name="Bostroem C."/>
            <person name="Chovatia M."/>
            <person name="Grimwood J."/>
            <person name="Jenkins J.W."/>
            <person name="Jueterbock A."/>
            <person name="Mraz A."/>
            <person name="Stam W.T."/>
            <person name="Tice H."/>
            <person name="Bornberg-Bauer E."/>
            <person name="Green P.J."/>
            <person name="Pearson G.A."/>
            <person name="Procaccini G."/>
            <person name="Duarte C.M."/>
            <person name="Schmutz J."/>
            <person name="Reusch T.B.H."/>
            <person name="Van de Peer Y."/>
        </authorList>
    </citation>
    <scope>NUCLEOTIDE SEQUENCE [LARGE SCALE GENOMIC DNA]</scope>
    <source>
        <strain evidence="21">cv. Finnish</strain>
    </source>
</reference>
<evidence type="ECO:0000256" key="5">
    <source>
        <dbReference type="ARBA" id="ARBA00022723"/>
    </source>
</evidence>
<dbReference type="GO" id="GO:0140825">
    <property type="term" value="F:lactoperoxidase activity"/>
    <property type="evidence" value="ECO:0007669"/>
    <property type="project" value="UniProtKB-EC"/>
</dbReference>
<keyword evidence="11" id="KW-0873">Pyrrolidone carboxylic acid</keyword>
<organism evidence="20 21">
    <name type="scientific">Zostera marina</name>
    <name type="common">Eelgrass</name>
    <dbReference type="NCBI Taxonomy" id="29655"/>
    <lineage>
        <taxon>Eukaryota</taxon>
        <taxon>Viridiplantae</taxon>
        <taxon>Streptophyta</taxon>
        <taxon>Embryophyta</taxon>
        <taxon>Tracheophyta</taxon>
        <taxon>Spermatophyta</taxon>
        <taxon>Magnoliopsida</taxon>
        <taxon>Liliopsida</taxon>
        <taxon>Zosteraceae</taxon>
        <taxon>Zostera</taxon>
    </lineage>
</organism>
<dbReference type="InterPro" id="IPR033905">
    <property type="entry name" value="Secretory_peroxidase"/>
</dbReference>
<keyword evidence="4 18" id="KW-0349">Heme</keyword>
<feature type="disulfide bond" evidence="17">
    <location>
        <begin position="206"/>
        <end position="242"/>
    </location>
</feature>
<dbReference type="Gene3D" id="1.10.420.10">
    <property type="entry name" value="Peroxidase, domain 2"/>
    <property type="match status" value="1"/>
</dbReference>
<dbReference type="InterPro" id="IPR010255">
    <property type="entry name" value="Haem_peroxidase_sf"/>
</dbReference>
<evidence type="ECO:0000256" key="12">
    <source>
        <dbReference type="ARBA" id="ARBA00023324"/>
    </source>
</evidence>
<evidence type="ECO:0000256" key="4">
    <source>
        <dbReference type="ARBA" id="ARBA00022617"/>
    </source>
</evidence>
<evidence type="ECO:0000256" key="14">
    <source>
        <dbReference type="PIRSR" id="PIRSR600823-2"/>
    </source>
</evidence>
<evidence type="ECO:0000313" key="20">
    <source>
        <dbReference type="EMBL" id="KMZ75156.1"/>
    </source>
</evidence>
<comment type="function">
    <text evidence="18">Removal of H(2)O(2), oxidation of toxic reductants, biosynthesis and degradation of lignin, suberization, auxin catabolism, response to environmental stresses such as wounding, pathogen attack and oxidative stress.</text>
</comment>
<comment type="catalytic activity">
    <reaction evidence="1 18">
        <text>2 a phenolic donor + H2O2 = 2 a phenolic radical donor + 2 H2O</text>
        <dbReference type="Rhea" id="RHEA:56136"/>
        <dbReference type="ChEBI" id="CHEBI:15377"/>
        <dbReference type="ChEBI" id="CHEBI:16240"/>
        <dbReference type="ChEBI" id="CHEBI:139520"/>
        <dbReference type="ChEBI" id="CHEBI:139521"/>
        <dbReference type="EC" id="1.11.1.7"/>
    </reaction>
</comment>
<dbReference type="InterPro" id="IPR000823">
    <property type="entry name" value="Peroxidase_pln"/>
</dbReference>
<evidence type="ECO:0000256" key="9">
    <source>
        <dbReference type="ARBA" id="ARBA00023157"/>
    </source>
</evidence>
<feature type="binding site" evidence="15">
    <location>
        <position position="80"/>
    </location>
    <ligand>
        <name>Ca(2+)</name>
        <dbReference type="ChEBI" id="CHEBI:29108"/>
        <label>1</label>
    </ligand>
</feature>
<keyword evidence="7 18" id="KW-0560">Oxidoreductase</keyword>
<dbReference type="PROSITE" id="PS00435">
    <property type="entry name" value="PEROXIDASE_1"/>
    <property type="match status" value="1"/>
</dbReference>
<dbReference type="OMA" id="ICPRNTG"/>
<dbReference type="PRINTS" id="PR00458">
    <property type="entry name" value="PEROXIDASE"/>
</dbReference>
<feature type="signal peptide" evidence="18">
    <location>
        <begin position="1"/>
        <end position="32"/>
    </location>
</feature>
<dbReference type="Gene3D" id="1.10.520.10">
    <property type="match status" value="1"/>
</dbReference>
<dbReference type="GO" id="GO:0042744">
    <property type="term" value="P:hydrogen peroxide catabolic process"/>
    <property type="evidence" value="ECO:0007669"/>
    <property type="project" value="UniProtKB-KW"/>
</dbReference>
<evidence type="ECO:0000256" key="1">
    <source>
        <dbReference type="ARBA" id="ARBA00000189"/>
    </source>
</evidence>
<feature type="binding site" evidence="15">
    <location>
        <position position="265"/>
    </location>
    <ligand>
        <name>Ca(2+)</name>
        <dbReference type="ChEBI" id="CHEBI:29108"/>
        <label>2</label>
    </ligand>
</feature>
<comment type="similarity">
    <text evidence="18">Belongs to the peroxidase family. Classical plant (class III) peroxidase subfamily.</text>
</comment>
<dbReference type="OrthoDB" id="2113341at2759"/>
<feature type="active site" description="Proton acceptor" evidence="13">
    <location>
        <position position="74"/>
    </location>
</feature>
<feature type="binding site" evidence="15">
    <location>
        <position position="257"/>
    </location>
    <ligand>
        <name>Ca(2+)</name>
        <dbReference type="ChEBI" id="CHEBI:29108"/>
        <label>2</label>
    </ligand>
</feature>
<evidence type="ECO:0000256" key="8">
    <source>
        <dbReference type="ARBA" id="ARBA00023004"/>
    </source>
</evidence>
<dbReference type="InterPro" id="IPR019794">
    <property type="entry name" value="Peroxidases_AS"/>
</dbReference>
<feature type="binding site" evidence="15">
    <location>
        <position position="75"/>
    </location>
    <ligand>
        <name>Ca(2+)</name>
        <dbReference type="ChEBI" id="CHEBI:29108"/>
        <label>1</label>
    </ligand>
</feature>
<dbReference type="PANTHER" id="PTHR31517">
    <property type="match status" value="1"/>
</dbReference>
<dbReference type="AlphaFoldDB" id="A0A0K9Q1K1"/>
<dbReference type="GO" id="GO:0009505">
    <property type="term" value="C:plant-type cell wall"/>
    <property type="evidence" value="ECO:0000318"/>
    <property type="project" value="GO_Central"/>
</dbReference>
<dbReference type="SUPFAM" id="SSF48113">
    <property type="entry name" value="Heme-dependent peroxidases"/>
    <property type="match status" value="1"/>
</dbReference>
<evidence type="ECO:0000256" key="7">
    <source>
        <dbReference type="ARBA" id="ARBA00023002"/>
    </source>
</evidence>
<keyword evidence="18" id="KW-0964">Secreted</keyword>
<evidence type="ECO:0000256" key="17">
    <source>
        <dbReference type="PIRSR" id="PIRSR600823-5"/>
    </source>
</evidence>
<keyword evidence="6 15" id="KW-0106">Calcium</keyword>
<evidence type="ECO:0000256" key="18">
    <source>
        <dbReference type="RuleBase" id="RU362060"/>
    </source>
</evidence>
<keyword evidence="8 15" id="KW-0408">Iron</keyword>
<dbReference type="GO" id="GO:0005576">
    <property type="term" value="C:extracellular region"/>
    <property type="evidence" value="ECO:0007669"/>
    <property type="project" value="UniProtKB-SubCell"/>
</dbReference>
<dbReference type="PANTHER" id="PTHR31517:SF84">
    <property type="entry name" value="PEROXIDASE"/>
    <property type="match status" value="1"/>
</dbReference>
<feature type="binding site" description="axial binding residue" evidence="15">
    <location>
        <position position="199"/>
    </location>
    <ligand>
        <name>heme b</name>
        <dbReference type="ChEBI" id="CHEBI:60344"/>
    </ligand>
    <ligandPart>
        <name>Fe</name>
        <dbReference type="ChEBI" id="CHEBI:18248"/>
    </ligandPart>
</feature>
<dbReference type="GO" id="GO:0006950">
    <property type="term" value="P:response to stress"/>
    <property type="evidence" value="ECO:0000318"/>
    <property type="project" value="GO_Central"/>
</dbReference>
<feature type="chain" id="PRO_5005393892" description="Peroxidase" evidence="18">
    <location>
        <begin position="33"/>
        <end position="360"/>
    </location>
</feature>
<dbReference type="InterPro" id="IPR002016">
    <property type="entry name" value="Haem_peroxidase"/>
</dbReference>
<keyword evidence="10" id="KW-0325">Glycoprotein</keyword>
<feature type="site" description="Transition state stabilizer" evidence="16">
    <location>
        <position position="70"/>
    </location>
</feature>
<evidence type="ECO:0000256" key="13">
    <source>
        <dbReference type="PIRSR" id="PIRSR600823-1"/>
    </source>
</evidence>
<dbReference type="GO" id="GO:0006979">
    <property type="term" value="P:response to oxidative stress"/>
    <property type="evidence" value="ECO:0007669"/>
    <property type="project" value="UniProtKB-UniRule"/>
</dbReference>
<comment type="cofactor">
    <cofactor evidence="15 18">
        <name>heme b</name>
        <dbReference type="ChEBI" id="CHEBI:60344"/>
    </cofactor>
    <text evidence="15 18">Binds 1 heme b (iron(II)-protoporphyrin IX) group per subunit.</text>
</comment>
<dbReference type="Proteomes" id="UP000036987">
    <property type="component" value="Unassembled WGS sequence"/>
</dbReference>
<evidence type="ECO:0000259" key="19">
    <source>
        <dbReference type="PROSITE" id="PS50873"/>
    </source>
</evidence>
<evidence type="ECO:0000256" key="15">
    <source>
        <dbReference type="PIRSR" id="PIRSR600823-3"/>
    </source>
</evidence>
<dbReference type="GO" id="GO:0020037">
    <property type="term" value="F:heme binding"/>
    <property type="evidence" value="ECO:0007669"/>
    <property type="project" value="UniProtKB-UniRule"/>
</dbReference>
<keyword evidence="5 15" id="KW-0479">Metal-binding</keyword>
<dbReference type="EMBL" id="LFYR01000204">
    <property type="protein sequence ID" value="KMZ75156.1"/>
    <property type="molecule type" value="Genomic_DNA"/>
</dbReference>
<dbReference type="CDD" id="cd00693">
    <property type="entry name" value="secretory_peroxidase"/>
    <property type="match status" value="1"/>
</dbReference>
<feature type="binding site" evidence="15">
    <location>
        <position position="82"/>
    </location>
    <ligand>
        <name>Ca(2+)</name>
        <dbReference type="ChEBI" id="CHEBI:29108"/>
        <label>1</label>
    </ligand>
</feature>
<evidence type="ECO:0000256" key="16">
    <source>
        <dbReference type="PIRSR" id="PIRSR600823-4"/>
    </source>
</evidence>
<dbReference type="FunFam" id="1.10.420.10:FF:000001">
    <property type="entry name" value="Peroxidase"/>
    <property type="match status" value="1"/>
</dbReference>
<keyword evidence="9 17" id="KW-1015">Disulfide bond</keyword>
<keyword evidence="12 18" id="KW-0376">Hydrogen peroxide</keyword>
<accession>A0A0K9Q1K1</accession>
<keyword evidence="18" id="KW-0732">Signal</keyword>
<dbReference type="InterPro" id="IPR019793">
    <property type="entry name" value="Peroxidases_heam-ligand_BS"/>
</dbReference>
<comment type="similarity">
    <text evidence="2">Belongs to the peroxidase family. Ascorbate peroxidase subfamily.</text>
</comment>
<keyword evidence="21" id="KW-1185">Reference proteome</keyword>
<name>A0A0K9Q1K1_ZOSMR</name>